<evidence type="ECO:0000256" key="3">
    <source>
        <dbReference type="ARBA" id="ARBA00012943"/>
    </source>
</evidence>
<evidence type="ECO:0000313" key="12">
    <source>
        <dbReference type="Proteomes" id="UP001228690"/>
    </source>
</evidence>
<dbReference type="InterPro" id="IPR036291">
    <property type="entry name" value="NAD(P)-bd_dom_sf"/>
</dbReference>
<evidence type="ECO:0000256" key="8">
    <source>
        <dbReference type="ARBA" id="ARBA00048202"/>
    </source>
</evidence>
<name>A0ABY8ME32_9SPIO</name>
<dbReference type="InterPro" id="IPR007886">
    <property type="entry name" value="AlaDH/PNT_N"/>
</dbReference>
<dbReference type="SMART" id="SM01003">
    <property type="entry name" value="AlaDh_PNT_N"/>
    <property type="match status" value="1"/>
</dbReference>
<dbReference type="Gene3D" id="3.40.50.720">
    <property type="entry name" value="NAD(P)-binding Rossmann-like Domain"/>
    <property type="match status" value="2"/>
</dbReference>
<keyword evidence="5" id="KW-0521">NADP</keyword>
<keyword evidence="4" id="KW-0547">Nucleotide-binding</keyword>
<dbReference type="InterPro" id="IPR008143">
    <property type="entry name" value="Ala_DH/PNT_CS2"/>
</dbReference>
<evidence type="ECO:0000256" key="5">
    <source>
        <dbReference type="ARBA" id="ARBA00022857"/>
    </source>
</evidence>
<proteinExistence type="inferred from homology"/>
<organism evidence="11 12">
    <name type="scientific">Candidatus Haliotispira prima</name>
    <dbReference type="NCBI Taxonomy" id="3034016"/>
    <lineage>
        <taxon>Bacteria</taxon>
        <taxon>Pseudomonadati</taxon>
        <taxon>Spirochaetota</taxon>
        <taxon>Spirochaetia</taxon>
        <taxon>Spirochaetales</taxon>
        <taxon>Spirochaetaceae</taxon>
        <taxon>Candidatus Haliotispira</taxon>
    </lineage>
</organism>
<evidence type="ECO:0000256" key="2">
    <source>
        <dbReference type="ARBA" id="ARBA00005689"/>
    </source>
</evidence>
<feature type="domain" description="Alanine dehydrogenase/pyridine nucleotide transhydrogenase N-terminal" evidence="10">
    <location>
        <begin position="4"/>
        <end position="135"/>
    </location>
</feature>
<gene>
    <name evidence="11" type="ORF">P0082_07050</name>
</gene>
<evidence type="ECO:0000256" key="4">
    <source>
        <dbReference type="ARBA" id="ARBA00022741"/>
    </source>
</evidence>
<accession>A0ABY8ME32</accession>
<dbReference type="InterPro" id="IPR007698">
    <property type="entry name" value="AlaDH/PNT_NAD(H)-bd"/>
</dbReference>
<dbReference type="EC" id="7.1.1.1" evidence="3"/>
<dbReference type="SUPFAM" id="SSF52283">
    <property type="entry name" value="Formate/glycerate dehydrogenase catalytic domain-like"/>
    <property type="match status" value="1"/>
</dbReference>
<comment type="similarity">
    <text evidence="2">Belongs to the AlaDH/PNT family.</text>
</comment>
<evidence type="ECO:0000313" key="11">
    <source>
        <dbReference type="EMBL" id="WGK68239.1"/>
    </source>
</evidence>
<keyword evidence="6" id="KW-1278">Translocase</keyword>
<evidence type="ECO:0000259" key="10">
    <source>
        <dbReference type="SMART" id="SM01003"/>
    </source>
</evidence>
<reference evidence="11 12" key="1">
    <citation type="submission" date="2023-04" db="EMBL/GenBank/DDBJ databases">
        <title>Spirochaete genome identified in red abalone sample constitutes a novel genus.</title>
        <authorList>
            <person name="Sharma S.P."/>
            <person name="Purcell C.M."/>
            <person name="Hyde J.R."/>
            <person name="Severin A.J."/>
        </authorList>
    </citation>
    <scope>NUCLEOTIDE SEQUENCE [LARGE SCALE GENOMIC DNA]</scope>
    <source>
        <strain evidence="11 12">SP-2023</strain>
    </source>
</reference>
<evidence type="ECO:0000256" key="7">
    <source>
        <dbReference type="ARBA" id="ARBA00023027"/>
    </source>
</evidence>
<dbReference type="SUPFAM" id="SSF51735">
    <property type="entry name" value="NAD(P)-binding Rossmann-fold domains"/>
    <property type="match status" value="1"/>
</dbReference>
<comment type="function">
    <text evidence="1">The transhydrogenation between NADH and NADP is coupled to respiration and ATP hydrolysis and functions as a proton pump across the membrane.</text>
</comment>
<feature type="domain" description="Alanine dehydrogenase/pyridine nucleotide transhydrogenase NAD(H)-binding" evidence="9">
    <location>
        <begin position="144"/>
        <end position="308"/>
    </location>
</feature>
<dbReference type="PROSITE" id="PS00837">
    <property type="entry name" value="ALADH_PNT_2"/>
    <property type="match status" value="1"/>
</dbReference>
<dbReference type="CDD" id="cd05304">
    <property type="entry name" value="Rubrum_tdh"/>
    <property type="match status" value="1"/>
</dbReference>
<dbReference type="EMBL" id="CP123443">
    <property type="protein sequence ID" value="WGK68239.1"/>
    <property type="molecule type" value="Genomic_DNA"/>
</dbReference>
<dbReference type="Pfam" id="PF05222">
    <property type="entry name" value="AlaDh_PNT_N"/>
    <property type="match status" value="1"/>
</dbReference>
<evidence type="ECO:0000256" key="1">
    <source>
        <dbReference type="ARBA" id="ARBA00003943"/>
    </source>
</evidence>
<evidence type="ECO:0000259" key="9">
    <source>
        <dbReference type="SMART" id="SM01002"/>
    </source>
</evidence>
<dbReference type="Proteomes" id="UP001228690">
    <property type="component" value="Chromosome"/>
</dbReference>
<evidence type="ECO:0000256" key="6">
    <source>
        <dbReference type="ARBA" id="ARBA00022967"/>
    </source>
</evidence>
<keyword evidence="7" id="KW-0520">NAD</keyword>
<dbReference type="PANTHER" id="PTHR10160">
    <property type="entry name" value="NAD(P) TRANSHYDROGENASE"/>
    <property type="match status" value="1"/>
</dbReference>
<comment type="catalytic activity">
    <reaction evidence="8">
        <text>NAD(+) + NADPH + H(+)(in) = NADH + NADP(+) + H(+)(out)</text>
        <dbReference type="Rhea" id="RHEA:47992"/>
        <dbReference type="ChEBI" id="CHEBI:15378"/>
        <dbReference type="ChEBI" id="CHEBI:57540"/>
        <dbReference type="ChEBI" id="CHEBI:57783"/>
        <dbReference type="ChEBI" id="CHEBI:57945"/>
        <dbReference type="ChEBI" id="CHEBI:58349"/>
        <dbReference type="EC" id="7.1.1.1"/>
    </reaction>
</comment>
<dbReference type="SMART" id="SM01002">
    <property type="entry name" value="AlaDh_PNT_C"/>
    <property type="match status" value="1"/>
</dbReference>
<sequence length="366" mass="39251">MILGILNESDKRVAVTPEVVPQLQGFGLEVVLEQGAGTAAGFPDSGYSDYGVRIISREEILANADMIPTFNPLNDVEQNACKDQAMLVSRYTPYDRVDEVASWAKKQHFVYSLDMIPRITVAQSADVLSSLASIAGYKAVLVATEYLQRYFPMLTTAAGSIPPCKVLILGAGVAGLQAVATAKRLGAVVEAFDTRAAAKDEVMSLGAKFVEVEGATDDKAAGGYAVAQTDEYKIKQTEAIAKSVAKSDVIIATAQLRGKPAPTLVTREMVETMKPGSIIIDLAAITGGNCELSQNDQVIEHNGVTIIGDSDLSRRVSGHASLLYGKNIMNFLRFMVKDDGKIVLCNNEHEVAEKSCIVNNGQKVYK</sequence>
<dbReference type="Pfam" id="PF01262">
    <property type="entry name" value="AlaDh_PNT_C"/>
    <property type="match status" value="1"/>
</dbReference>
<keyword evidence="12" id="KW-1185">Reference proteome</keyword>
<protein>
    <recommendedName>
        <fullName evidence="3">proton-translocating NAD(P)(+) transhydrogenase</fullName>
        <ecNumber evidence="3">7.1.1.1</ecNumber>
    </recommendedName>
</protein>
<dbReference type="PANTHER" id="PTHR10160:SF19">
    <property type="entry name" value="PROTON-TRANSLOCATING NAD(P)(+) TRANSHYDROGENASE"/>
    <property type="match status" value="1"/>
</dbReference>
<dbReference type="RefSeq" id="WP_326926410.1">
    <property type="nucleotide sequence ID" value="NZ_CP123443.1"/>
</dbReference>